<comment type="caution">
    <text evidence="5">The sequence shown here is derived from an EMBL/GenBank/DDBJ whole genome shotgun (WGS) entry which is preliminary data.</text>
</comment>
<dbReference type="Gene3D" id="3.40.50.1450">
    <property type="entry name" value="HybD-like"/>
    <property type="match status" value="1"/>
</dbReference>
<dbReference type="Pfam" id="PF03418">
    <property type="entry name" value="Peptidase_A25"/>
    <property type="match status" value="1"/>
</dbReference>
<comment type="catalytic activity">
    <reaction evidence="4">
        <text>Endopeptidase action with P4 Glu or Asp, P1 preferably Glu &gt; Asp, P1' hydrophobic and P2' Ala.</text>
        <dbReference type="EC" id="3.4.24.78"/>
    </reaction>
</comment>
<feature type="chain" id="PRO_5044936853" description="Germination protease" evidence="4">
    <location>
        <begin position="8"/>
        <end position="324"/>
    </location>
</feature>
<protein>
    <recommendedName>
        <fullName evidence="4">Germination protease</fullName>
        <ecNumber evidence="4">3.4.24.78</ecNumber>
    </recommendedName>
    <alternativeName>
        <fullName evidence="4">GPR endopeptidase</fullName>
    </alternativeName>
    <alternativeName>
        <fullName evidence="4">Germination proteinase</fullName>
    </alternativeName>
    <alternativeName>
        <fullName evidence="4">Spore protease</fullName>
    </alternativeName>
</protein>
<reference evidence="6" key="1">
    <citation type="journal article" date="2019" name="Int. J. Syst. Evol. Microbiol.">
        <title>The Global Catalogue of Microorganisms (GCM) 10K type strain sequencing project: providing services to taxonomists for standard genome sequencing and annotation.</title>
        <authorList>
            <consortium name="The Broad Institute Genomics Platform"/>
            <consortium name="The Broad Institute Genome Sequencing Center for Infectious Disease"/>
            <person name="Wu L."/>
            <person name="Ma J."/>
        </authorList>
    </citation>
    <scope>NUCLEOTIDE SEQUENCE [LARGE SCALE GENOMIC DNA]</scope>
    <source>
        <strain evidence="6">JCM 1407</strain>
    </source>
</reference>
<dbReference type="InterPro" id="IPR005080">
    <property type="entry name" value="Peptidase_A25"/>
</dbReference>
<comment type="similarity">
    <text evidence="4">Belongs to the peptidase A25 family.</text>
</comment>
<dbReference type="HAMAP" id="MF_00626">
    <property type="entry name" value="Germination_prot"/>
    <property type="match status" value="1"/>
</dbReference>
<dbReference type="SUPFAM" id="SSF53163">
    <property type="entry name" value="HybD-like"/>
    <property type="match status" value="1"/>
</dbReference>
<keyword evidence="1 4" id="KW-0645">Protease</keyword>
<evidence type="ECO:0000256" key="1">
    <source>
        <dbReference type="ARBA" id="ARBA00022670"/>
    </source>
</evidence>
<name>A0ABP3V3L6_9CLOT</name>
<evidence type="ECO:0000256" key="3">
    <source>
        <dbReference type="ARBA" id="ARBA00023145"/>
    </source>
</evidence>
<gene>
    <name evidence="4 5" type="primary">gpr</name>
    <name evidence="5" type="ORF">GCM10008906_36460</name>
</gene>
<sequence>MFNIRTDLAIEAKEIYENKSKNTIPGVEVYKYKENDVKVTEVKIVNCDGEEAMKKPKGTYLTLDIPEFTPYDLNTMDEVSEVLGKTISSVINLDKSMTALIVGLGNWNVTPDALGPKVVSKVMVTRHLKELVPDQIDENIRPVGAVSPGVLGITGIETGEIIKGIVEKVKPNLVICVDALSSRKTDRVNKTIQIGTSGISPGSGIGNKRMELSEKTLGIPVIAVGVPTVVDAATLANDTIDMVIDDMIDKSQKGGKFYTMLKSLDDEDKLKMIQEVIDPRLGNIIVTPKEVDMVIDSISKVIANGINLALQPALKLNEIERYLN</sequence>
<evidence type="ECO:0000256" key="2">
    <source>
        <dbReference type="ARBA" id="ARBA00022801"/>
    </source>
</evidence>
<dbReference type="RefSeq" id="WP_343764105.1">
    <property type="nucleotide sequence ID" value="NZ_BAAACG010000019.1"/>
</dbReference>
<evidence type="ECO:0000313" key="6">
    <source>
        <dbReference type="Proteomes" id="UP001501510"/>
    </source>
</evidence>
<dbReference type="PIRSF" id="PIRSF019549">
    <property type="entry name" value="Peptidase_A25"/>
    <property type="match status" value="1"/>
</dbReference>
<keyword evidence="6" id="KW-1185">Reference proteome</keyword>
<dbReference type="Proteomes" id="UP001501510">
    <property type="component" value="Unassembled WGS sequence"/>
</dbReference>
<dbReference type="EMBL" id="BAAACG010000019">
    <property type="protein sequence ID" value="GAA0747402.1"/>
    <property type="molecule type" value="Genomic_DNA"/>
</dbReference>
<keyword evidence="3 4" id="KW-0865">Zymogen</keyword>
<proteinExistence type="inferred from homology"/>
<dbReference type="NCBIfam" id="TIGR01441">
    <property type="entry name" value="GPR"/>
    <property type="match status" value="1"/>
</dbReference>
<comment type="PTM">
    <text evidence="4">Autoproteolytically processed. The inactive tetrameric zymogen termed p46 autoprocesses to a smaller form termed p41, which is active only during spore germination.</text>
</comment>
<comment type="subunit">
    <text evidence="4">Homotetramer.</text>
</comment>
<dbReference type="EC" id="3.4.24.78" evidence="4"/>
<comment type="function">
    <text evidence="4">Initiates the rapid degradation of small, acid-soluble proteins during spore germination.</text>
</comment>
<feature type="propeptide" id="PRO_5044936852" evidence="4">
    <location>
        <begin position="1"/>
        <end position="7"/>
    </location>
</feature>
<dbReference type="InterPro" id="IPR023430">
    <property type="entry name" value="Pept_HybD-like_dom_sf"/>
</dbReference>
<evidence type="ECO:0000256" key="4">
    <source>
        <dbReference type="HAMAP-Rule" id="MF_00626"/>
    </source>
</evidence>
<accession>A0ABP3V3L6</accession>
<evidence type="ECO:0000313" key="5">
    <source>
        <dbReference type="EMBL" id="GAA0747402.1"/>
    </source>
</evidence>
<organism evidence="5 6">
    <name type="scientific">Clostridium oceanicum</name>
    <dbReference type="NCBI Taxonomy" id="1543"/>
    <lineage>
        <taxon>Bacteria</taxon>
        <taxon>Bacillati</taxon>
        <taxon>Bacillota</taxon>
        <taxon>Clostridia</taxon>
        <taxon>Eubacteriales</taxon>
        <taxon>Clostridiaceae</taxon>
        <taxon>Clostridium</taxon>
    </lineage>
</organism>
<keyword evidence="2 4" id="KW-0378">Hydrolase</keyword>